<feature type="domain" description="Pesticidal crystal protein Cry22Aa Ig-like" evidence="1">
    <location>
        <begin position="1111"/>
        <end position="1180"/>
    </location>
</feature>
<protein>
    <recommendedName>
        <fullName evidence="1">Pesticidal crystal protein Cry22Aa Ig-like domain-containing protein</fullName>
    </recommendedName>
</protein>
<accession>A0A6C0EF34</accession>
<dbReference type="SUPFAM" id="SSF49899">
    <property type="entry name" value="Concanavalin A-like lectins/glucanases"/>
    <property type="match status" value="6"/>
</dbReference>
<dbReference type="EMBL" id="MN739807">
    <property type="protein sequence ID" value="QHT27023.1"/>
    <property type="molecule type" value="Genomic_DNA"/>
</dbReference>
<evidence type="ECO:0000313" key="2">
    <source>
        <dbReference type="EMBL" id="QHT27023.1"/>
    </source>
</evidence>
<organism evidence="2">
    <name type="scientific">viral metagenome</name>
    <dbReference type="NCBI Taxonomy" id="1070528"/>
    <lineage>
        <taxon>unclassified sequences</taxon>
        <taxon>metagenomes</taxon>
        <taxon>organismal metagenomes</taxon>
    </lineage>
</organism>
<evidence type="ECO:0000259" key="1">
    <source>
        <dbReference type="Pfam" id="PF16403"/>
    </source>
</evidence>
<feature type="domain" description="Pesticidal crystal protein Cry22Aa Ig-like" evidence="1">
    <location>
        <begin position="503"/>
        <end position="571"/>
    </location>
</feature>
<dbReference type="Pfam" id="PF16403">
    <property type="entry name" value="Bact_surface_Ig-like"/>
    <property type="match status" value="4"/>
</dbReference>
<dbReference type="InterPro" id="IPR013783">
    <property type="entry name" value="Ig-like_fold"/>
</dbReference>
<feature type="domain" description="Pesticidal crystal protein Cry22Aa Ig-like" evidence="1">
    <location>
        <begin position="200"/>
        <end position="268"/>
    </location>
</feature>
<dbReference type="Gene3D" id="2.60.120.200">
    <property type="match status" value="6"/>
</dbReference>
<name>A0A6C0EF34_9ZZZZ</name>
<dbReference type="InterPro" id="IPR032179">
    <property type="entry name" value="Cry22Aa_Ig-like"/>
</dbReference>
<dbReference type="InterPro" id="IPR013320">
    <property type="entry name" value="ConA-like_dom_sf"/>
</dbReference>
<sequence length="1864" mass="208319">MNNTNWTCEIWIYMKAINGANAIFDFRQPNNGEYAPTNHFWCEINGYKPYIQAMSNRSTIGTSITTNIQLNNWTHVVWMRNNNMLYTFINGFASPGETIPSYLNTLSGLNYMVHGVYSDSVMTNSTSGHFNGLVCQPLITLGAKYNTSGFIPVWDLTPVNYSNVLYWLSNNIETISNQQIIFNRTILQTEINNPVLPRLNLNGFNPFYILLNTTFIDPSCTALDFYNNSLTVINSGSVNTSIIGTYILTYSSTDSSGNTISTTRTVNVVNNLPQISYNLNSGYLGPLQSSVTGIDYTKLWLSDTTFEAWINVTQYPLSSNGNGGMIIDFRNPNYTSVGVINNNSSCIGISTTGNLYVWCFGGTNQNIITNNIIPLNKWTHIVVMRSNNNFYTFINGIISSPLSASGFSNLSNNTALSLGLCNDYKFYTGNPYTYWKYYGYINQASIQLGAKYSLVNFTPSSNLAPNSFTSNNYFFLGTNGNDLISGKYMTNINVTTSLILPSITLNSSNPMYILLYSTYTEPNAIATDSLATTISYNTSGSVNANQTGQYNITYTATNDSGTNVINRLVNVVTIPITDIFFWIDASNISKITISSGNISAINDLSSNNVQMIPYYSNTQILNNGINNLPVIYINNSGFYSSNTYANSYNYSFAIVMTIFQTNDWGLIFGHYPINNWNQGLEFRMISGTNNVQLGNDSNTNAGILQTLNAVPVLYIGTRTPTNITLTMTNLQTGAITSISPQGPSSMNLGNFNFFMGKFTNSGSYNGKYYIGEIMYWERILTNIEQNKITNYLVLKWSSLTSLNNQILSLSIAPILTLIGPSIYNIKLNNNYNEYGVVVTDLYGNTISNYSISGSVNTSIIGQYIITYSATDTRSVSNSITRTVNVVNNLSVISYDVTNGWLGTLNNNYNSLNGSNWTIECWIYMTSNNTDGCTIIDFRPNNPYVENLTMNMGITSNGYIFFSYNTGSFISAIGTNIVALNKWIHLVYMRNNNNIYSFINGVSNLLSLSPIIPNNLVLNYLTFCSDAGALKIWGSTTSRYKFLGQICQPLITLGAKYSITGFTPQWDLTPTSYSQSNVLFWLNNGVDMISGQTITIQNTVLQNNIMTLPIITLINNDILYLPLNTNYIEYGAIAIDYFNTTNLSITISGTVNTSITGTYTITYSATDSNNNTGSITRTIIVYNNSLSTTAYNFTYGIMGKYIKDLTNVLNNTDFTVEMWIYRNSYSYIPCIEFRDPSSMSGSNGFIYGPVSQTDGGTNKIIFGAWSSSNIQIWNNNTGWINITNSTFALNQWSHIVWMRYNNNFYGFINGFNDKVTLVNTNLNNLTNLKSMIFGQWGDVAYPSTQNSFNGYMSQILIRSGAQYSNYITSGFVPKTDLSIYANSSNTQFFLGNNYTETLTNTQIPIEYTVTTNNRYLSYIQSFDCTLGYIGPINPPSNTNWNTIFSNDFTFELWLYPTQYNSQVMSTILDTRTVGGAGDWTNILILSMSQNGMIGFTWWYNAGGNSRNTYSISTDKILLNQWSHVVWMRKNNYLYVYINGQTYPGFNLTSNNIVFNNLQVVCFCHAVDRSTSDYAYSFQGQISQPLFTNYAKYNTTVSFVPKIDLTPVYNDPTVIFFMDNNLVTTSTVVNQSLPTVQTLTRYGSIYNRMRSALGSWITAYTGSNTLLYNNSMNLSAFTNATSWTFEGWIYLTSISNANLPVIGTTGNPLNFISTGQIGFGYNNSQLWVWNGTINSTYYSTNGLLNNQWNHYAYVMNNSIITFYINGINCGTTPAFTLSNNIAFQINGPADGMTNTNRYIYGYYSQIALMTGAKYLNDFIPYPNLQPSSFTNYLTFLGPNATDLVSGNKFTVYNNFAYTTQQMIIPN</sequence>
<proteinExistence type="predicted"/>
<dbReference type="Pfam" id="PF13385">
    <property type="entry name" value="Laminin_G_3"/>
    <property type="match status" value="6"/>
</dbReference>
<feature type="domain" description="Pesticidal crystal protein Cry22Aa Ig-like" evidence="1">
    <location>
        <begin position="816"/>
        <end position="885"/>
    </location>
</feature>
<reference evidence="2" key="1">
    <citation type="journal article" date="2020" name="Nature">
        <title>Giant virus diversity and host interactions through global metagenomics.</title>
        <authorList>
            <person name="Schulz F."/>
            <person name="Roux S."/>
            <person name="Paez-Espino D."/>
            <person name="Jungbluth S."/>
            <person name="Walsh D.A."/>
            <person name="Denef V.J."/>
            <person name="McMahon K.D."/>
            <person name="Konstantinidis K.T."/>
            <person name="Eloe-Fadrosh E.A."/>
            <person name="Kyrpides N.C."/>
            <person name="Woyke T."/>
        </authorList>
    </citation>
    <scope>NUCLEOTIDE SEQUENCE</scope>
    <source>
        <strain evidence="2">GVMAG-M-3300023179-2</strain>
    </source>
</reference>
<dbReference type="Gene3D" id="2.60.40.10">
    <property type="entry name" value="Immunoglobulins"/>
    <property type="match status" value="4"/>
</dbReference>